<evidence type="ECO:0000313" key="7">
    <source>
        <dbReference type="EMBL" id="JAC86493.1"/>
    </source>
</evidence>
<dbReference type="GO" id="GO:0003677">
    <property type="term" value="F:DNA binding"/>
    <property type="evidence" value="ECO:0007669"/>
    <property type="project" value="TreeGrafter"/>
</dbReference>
<feature type="compositionally biased region" description="Basic and acidic residues" evidence="5">
    <location>
        <begin position="35"/>
        <end position="53"/>
    </location>
</feature>
<name>A0A069DQZ6_9HEMI</name>
<keyword evidence="4" id="KW-0175">Coiled coil</keyword>
<dbReference type="Pfam" id="PF04935">
    <property type="entry name" value="SURF6"/>
    <property type="match status" value="1"/>
</dbReference>
<dbReference type="EMBL" id="GBGD01002396">
    <property type="protein sequence ID" value="JAC86493.1"/>
    <property type="molecule type" value="mRNA"/>
</dbReference>
<dbReference type="GO" id="GO:0042273">
    <property type="term" value="P:ribosomal large subunit biogenesis"/>
    <property type="evidence" value="ECO:0007669"/>
    <property type="project" value="TreeGrafter"/>
</dbReference>
<dbReference type="PANTHER" id="PTHR14369">
    <property type="entry name" value="SURFEIT LOCUS PROTEIN 6"/>
    <property type="match status" value="1"/>
</dbReference>
<dbReference type="GO" id="GO:0042274">
    <property type="term" value="P:ribosomal small subunit biogenesis"/>
    <property type="evidence" value="ECO:0007669"/>
    <property type="project" value="TreeGrafter"/>
</dbReference>
<evidence type="ECO:0000256" key="2">
    <source>
        <dbReference type="ARBA" id="ARBA00005904"/>
    </source>
</evidence>
<feature type="domain" description="Ribosomal RNA-processing protein 14/surfeit locus protein 6 C-terminal" evidence="6">
    <location>
        <begin position="97"/>
        <end position="279"/>
    </location>
</feature>
<feature type="region of interest" description="Disordered" evidence="5">
    <location>
        <begin position="22"/>
        <end position="59"/>
    </location>
</feature>
<dbReference type="PANTHER" id="PTHR14369:SF0">
    <property type="entry name" value="SURFEIT LOCUS PROTEIN 6"/>
    <property type="match status" value="1"/>
</dbReference>
<dbReference type="GO" id="GO:0003723">
    <property type="term" value="F:RNA binding"/>
    <property type="evidence" value="ECO:0007669"/>
    <property type="project" value="TreeGrafter"/>
</dbReference>
<evidence type="ECO:0000259" key="6">
    <source>
        <dbReference type="Pfam" id="PF04935"/>
    </source>
</evidence>
<evidence type="ECO:0000256" key="1">
    <source>
        <dbReference type="ARBA" id="ARBA00004123"/>
    </source>
</evidence>
<feature type="non-terminal residue" evidence="7">
    <location>
        <position position="1"/>
    </location>
</feature>
<evidence type="ECO:0000256" key="4">
    <source>
        <dbReference type="SAM" id="Coils"/>
    </source>
</evidence>
<dbReference type="GO" id="GO:0005730">
    <property type="term" value="C:nucleolus"/>
    <property type="evidence" value="ECO:0007669"/>
    <property type="project" value="TreeGrafter"/>
</dbReference>
<organism evidence="7">
    <name type="scientific">Panstrongylus megistus</name>
    <dbReference type="NCBI Taxonomy" id="65343"/>
    <lineage>
        <taxon>Eukaryota</taxon>
        <taxon>Metazoa</taxon>
        <taxon>Ecdysozoa</taxon>
        <taxon>Arthropoda</taxon>
        <taxon>Hexapoda</taxon>
        <taxon>Insecta</taxon>
        <taxon>Pterygota</taxon>
        <taxon>Neoptera</taxon>
        <taxon>Paraneoptera</taxon>
        <taxon>Hemiptera</taxon>
        <taxon>Heteroptera</taxon>
        <taxon>Panheteroptera</taxon>
        <taxon>Cimicomorpha</taxon>
        <taxon>Reduviidae</taxon>
        <taxon>Triatominae</taxon>
        <taxon>Panstrongylus</taxon>
    </lineage>
</organism>
<sequence>KKNFLGFLQRYQEIVKTIPKSVLEDSDDDEDEDDLVTHSKDDTASSKVPKADEDSQPITTFGKTERVKKIEQLQEKLKSLRGKTLTQVGCLERKGLKNRLKKKLKKEERMKLKMKNKQVSLKEKVHKLNKKFNVNEEKQNEENKKEDVVYSKFDFPDCVNGNPKKKKGPIDPFRMLQKVEKSNKKLREMEARGRIEKVKEIKGRIAWDVAIQKAEGQKVKDDVELLKKSVKKIKNAKNKSKKKWEERENCKVQKVEEAQKKRKMNLLNKKKEKKKKKMKKLIKKGRIAP</sequence>
<evidence type="ECO:0000256" key="3">
    <source>
        <dbReference type="ARBA" id="ARBA00023242"/>
    </source>
</evidence>
<feature type="region of interest" description="Disordered" evidence="5">
    <location>
        <begin position="268"/>
        <end position="289"/>
    </location>
</feature>
<keyword evidence="3" id="KW-0539">Nucleus</keyword>
<evidence type="ECO:0000256" key="5">
    <source>
        <dbReference type="SAM" id="MobiDB-lite"/>
    </source>
</evidence>
<reference evidence="7" key="1">
    <citation type="journal article" date="2015" name="J. Med. Entomol.">
        <title>A Deep Insight Into the Sialotranscriptome of the Chagas Disease Vector, Panstrongylus megistus (Hemiptera: Heteroptera).</title>
        <authorList>
            <person name="Ribeiro J.M."/>
            <person name="Schwarz A."/>
            <person name="Francischetti I.M."/>
        </authorList>
    </citation>
    <scope>NUCLEOTIDE SEQUENCE</scope>
    <source>
        <tissue evidence="7">Salivary glands</tissue>
    </source>
</reference>
<comment type="subcellular location">
    <subcellularLocation>
        <location evidence="1">Nucleus</location>
    </subcellularLocation>
</comment>
<dbReference type="InterPro" id="IPR029190">
    <property type="entry name" value="Rrp14/SURF6_C"/>
</dbReference>
<feature type="coiled-coil region" evidence="4">
    <location>
        <begin position="63"/>
        <end position="124"/>
    </location>
</feature>
<proteinExistence type="evidence at transcript level"/>
<dbReference type="InterPro" id="IPR007019">
    <property type="entry name" value="SURF6"/>
</dbReference>
<accession>A0A069DQZ6</accession>
<comment type="similarity">
    <text evidence="2">Belongs to the SURF6 family.</text>
</comment>
<protein>
    <submittedName>
        <fullName evidence="7">Putative surfeit locus protein 6 l</fullName>
    </submittedName>
</protein>
<dbReference type="AlphaFoldDB" id="A0A069DQZ6"/>
<feature type="compositionally biased region" description="Acidic residues" evidence="5">
    <location>
        <begin position="24"/>
        <end position="34"/>
    </location>
</feature>